<gene>
    <name evidence="2" type="ORF">A8709_05165</name>
</gene>
<dbReference type="STRING" id="512399.A8709_05165"/>
<proteinExistence type="predicted"/>
<keyword evidence="1" id="KW-0812">Transmembrane</keyword>
<evidence type="ECO:0000256" key="1">
    <source>
        <dbReference type="SAM" id="Phobius"/>
    </source>
</evidence>
<feature type="transmembrane region" description="Helical" evidence="1">
    <location>
        <begin position="49"/>
        <end position="70"/>
    </location>
</feature>
<dbReference type="EMBL" id="LYPC01000028">
    <property type="protein sequence ID" value="OCT11086.1"/>
    <property type="molecule type" value="Genomic_DNA"/>
</dbReference>
<evidence type="ECO:0000313" key="3">
    <source>
        <dbReference type="Proteomes" id="UP000093309"/>
    </source>
</evidence>
<dbReference type="InterPro" id="IPR019690">
    <property type="entry name" value="DUF2569"/>
</dbReference>
<dbReference type="Pfam" id="PF10754">
    <property type="entry name" value="DUF2569"/>
    <property type="match status" value="1"/>
</dbReference>
<reference evidence="3" key="1">
    <citation type="submission" date="2016-05" db="EMBL/GenBank/DDBJ databases">
        <title>Paenibacillus oryzae. sp. nov., isolated from the rice root.</title>
        <authorList>
            <person name="Zhang J."/>
            <person name="Zhang X."/>
        </authorList>
    </citation>
    <scope>NUCLEOTIDE SEQUENCE [LARGE SCALE GENOMIC DNA]</scope>
    <source>
        <strain evidence="3">KCTC13222</strain>
    </source>
</reference>
<organism evidence="2 3">
    <name type="scientific">Paenibacillus pectinilyticus</name>
    <dbReference type="NCBI Taxonomy" id="512399"/>
    <lineage>
        <taxon>Bacteria</taxon>
        <taxon>Bacillati</taxon>
        <taxon>Bacillota</taxon>
        <taxon>Bacilli</taxon>
        <taxon>Bacillales</taxon>
        <taxon>Paenibacillaceae</taxon>
        <taxon>Paenibacillus</taxon>
    </lineage>
</organism>
<feature type="transmembrane region" description="Helical" evidence="1">
    <location>
        <begin position="122"/>
        <end position="140"/>
    </location>
</feature>
<keyword evidence="1" id="KW-0472">Membrane</keyword>
<keyword evidence="3" id="KW-1185">Reference proteome</keyword>
<dbReference type="AlphaFoldDB" id="A0A1C0ZSN9"/>
<evidence type="ECO:0000313" key="2">
    <source>
        <dbReference type="EMBL" id="OCT11086.1"/>
    </source>
</evidence>
<protein>
    <submittedName>
        <fullName evidence="2">Uncharacterized protein</fullName>
    </submittedName>
</protein>
<sequence length="180" mass="21173">MQINYTECPWCGSKLEFEQAYCSECNNELMAFESDTNVSNKTEPTSLGIWNFIYIIMCTIASVQILQGFYMYTKLDVAYYTHYWSGYPHYLTYAITQSSIQLLCLIISVICILKRFRFVPKMIIIFEVVYLIFLLISYYVAQVTPLQNITYLWLTVGLTSKIIWVLYYGVSKRVKQTFIF</sequence>
<feature type="transmembrane region" description="Helical" evidence="1">
    <location>
        <begin position="90"/>
        <end position="113"/>
    </location>
</feature>
<comment type="caution">
    <text evidence="2">The sequence shown here is derived from an EMBL/GenBank/DDBJ whole genome shotgun (WGS) entry which is preliminary data.</text>
</comment>
<dbReference type="OrthoDB" id="2667267at2"/>
<feature type="transmembrane region" description="Helical" evidence="1">
    <location>
        <begin position="152"/>
        <end position="170"/>
    </location>
</feature>
<name>A0A1C0ZSN9_9BACL</name>
<dbReference type="Proteomes" id="UP000093309">
    <property type="component" value="Unassembled WGS sequence"/>
</dbReference>
<keyword evidence="1" id="KW-1133">Transmembrane helix</keyword>
<accession>A0A1C0ZSN9</accession>